<dbReference type="VEuPathDB" id="ToxoDB:EPH_0012500"/>
<gene>
    <name evidence="1" type="ORF">EPH_0012500</name>
</gene>
<organism evidence="1 2">
    <name type="scientific">Eimeria praecox</name>
    <dbReference type="NCBI Taxonomy" id="51316"/>
    <lineage>
        <taxon>Eukaryota</taxon>
        <taxon>Sar</taxon>
        <taxon>Alveolata</taxon>
        <taxon>Apicomplexa</taxon>
        <taxon>Conoidasida</taxon>
        <taxon>Coccidia</taxon>
        <taxon>Eucoccidiorida</taxon>
        <taxon>Eimeriorina</taxon>
        <taxon>Eimeriidae</taxon>
        <taxon>Eimeria</taxon>
    </lineage>
</organism>
<sequence length="158" mass="16994">MNAYKQKQVAKDDATNGSAIRVTVSCIILGDLFLRSPNEGLQAEKGTPDIVYDPLTANQEARPSHHHYNEASNNLFSVKANGNEDMGSNDTINTLAKPALSVKANGNEDMGSNDTINTLAKPALSHFNNAYFLSIQQIPIVSGILIRHTEELTGDAVG</sequence>
<name>U6GWL8_9EIME</name>
<dbReference type="AlphaFoldDB" id="U6GWL8"/>
<dbReference type="Proteomes" id="UP000018201">
    <property type="component" value="Unassembled WGS sequence"/>
</dbReference>
<protein>
    <submittedName>
        <fullName evidence="1">Uncharacterized protein</fullName>
    </submittedName>
</protein>
<accession>U6GWL8</accession>
<reference evidence="1" key="2">
    <citation type="submission" date="2013-10" db="EMBL/GenBank/DDBJ databases">
        <authorList>
            <person name="Aslett M."/>
        </authorList>
    </citation>
    <scope>NUCLEOTIDE SEQUENCE [LARGE SCALE GENOMIC DNA]</scope>
    <source>
        <strain evidence="1">Houghton</strain>
    </source>
</reference>
<keyword evidence="2" id="KW-1185">Reference proteome</keyword>
<proteinExistence type="predicted"/>
<reference evidence="1" key="1">
    <citation type="submission" date="2013-10" db="EMBL/GenBank/DDBJ databases">
        <title>Genomic analysis of the causative agents of coccidiosis in chickens.</title>
        <authorList>
            <person name="Reid A.J."/>
            <person name="Blake D."/>
            <person name="Billington K."/>
            <person name="Browne H."/>
            <person name="Dunn M."/>
            <person name="Hung S."/>
            <person name="Kawahara F."/>
            <person name="Miranda-Saavedra D."/>
            <person name="Mourier T."/>
            <person name="Nagra H."/>
            <person name="Otto T.D."/>
            <person name="Rawlings N."/>
            <person name="Sanchez A."/>
            <person name="Sanders M."/>
            <person name="Subramaniam C."/>
            <person name="Tay Y."/>
            <person name="Dear P."/>
            <person name="Doerig C."/>
            <person name="Gruber A."/>
            <person name="Parkinson J."/>
            <person name="Shirley M."/>
            <person name="Wan K.L."/>
            <person name="Berriman M."/>
            <person name="Tomley F."/>
            <person name="Pain A."/>
        </authorList>
    </citation>
    <scope>NUCLEOTIDE SEQUENCE [LARGE SCALE GENOMIC DNA]</scope>
    <source>
        <strain evidence="1">Houghton</strain>
    </source>
</reference>
<dbReference type="EMBL" id="HG692782">
    <property type="protein sequence ID" value="CDI84560.1"/>
    <property type="molecule type" value="Genomic_DNA"/>
</dbReference>
<evidence type="ECO:0000313" key="1">
    <source>
        <dbReference type="EMBL" id="CDI84560.1"/>
    </source>
</evidence>
<evidence type="ECO:0000313" key="2">
    <source>
        <dbReference type="Proteomes" id="UP000018201"/>
    </source>
</evidence>